<organism evidence="1 2">
    <name type="scientific">Sphingomonas daechungensis</name>
    <dbReference type="NCBI Taxonomy" id="1176646"/>
    <lineage>
        <taxon>Bacteria</taxon>
        <taxon>Pseudomonadati</taxon>
        <taxon>Pseudomonadota</taxon>
        <taxon>Alphaproteobacteria</taxon>
        <taxon>Sphingomonadales</taxon>
        <taxon>Sphingomonadaceae</taxon>
        <taxon>Sphingomonas</taxon>
    </lineage>
</organism>
<proteinExistence type="predicted"/>
<keyword evidence="2" id="KW-1185">Reference proteome</keyword>
<reference evidence="1 2" key="1">
    <citation type="submission" date="2020-08" db="EMBL/GenBank/DDBJ databases">
        <title>Genome sequence of Sphingomonas daechungensis KACC 18115T.</title>
        <authorList>
            <person name="Hyun D.-W."/>
            <person name="Bae J.-W."/>
        </authorList>
    </citation>
    <scope>NUCLEOTIDE SEQUENCE [LARGE SCALE GENOMIC DNA]</scope>
    <source>
        <strain evidence="1 2">KACC 18115</strain>
    </source>
</reference>
<evidence type="ECO:0000313" key="2">
    <source>
        <dbReference type="Proteomes" id="UP000516134"/>
    </source>
</evidence>
<evidence type="ECO:0000313" key="1">
    <source>
        <dbReference type="EMBL" id="QNP42652.1"/>
    </source>
</evidence>
<dbReference type="RefSeq" id="WP_187714084.1">
    <property type="nucleotide sequence ID" value="NZ_CP060780.1"/>
</dbReference>
<dbReference type="EMBL" id="CP060780">
    <property type="protein sequence ID" value="QNP42652.1"/>
    <property type="molecule type" value="Genomic_DNA"/>
</dbReference>
<name>A0ABX6SYI5_9SPHN</name>
<evidence type="ECO:0008006" key="3">
    <source>
        <dbReference type="Google" id="ProtNLM"/>
    </source>
</evidence>
<sequence length="201" mass="21451">MLRHVPDDVRTPLEALFQLDSAMGDVVARATQPALGAAKLAWWRERLADLDRGKVPAEPKLKIAASSLLPNGIGGASLAELEDGWATLLEEEVDPGRVAARGSLLFQLSGQLLGGDDALLAEAGALHALVSVGRRGVPELLIHARGPATRLKAHRFARPLRPLTSLARFAARDLKAGAPFEPEGSPPRLAAMLRHRLTGRI</sequence>
<gene>
    <name evidence="1" type="ORF">H9L15_10835</name>
</gene>
<accession>A0ABX6SYI5</accession>
<protein>
    <recommendedName>
        <fullName evidence="3">Phytoene synthase</fullName>
    </recommendedName>
</protein>
<dbReference type="Proteomes" id="UP000516134">
    <property type="component" value="Chromosome"/>
</dbReference>